<dbReference type="InterPro" id="IPR023393">
    <property type="entry name" value="START-like_dom_sf"/>
</dbReference>
<dbReference type="InterPro" id="IPR013538">
    <property type="entry name" value="ASHA1/2-like_C"/>
</dbReference>
<evidence type="ECO:0000259" key="2">
    <source>
        <dbReference type="Pfam" id="PF08327"/>
    </source>
</evidence>
<evidence type="ECO:0000313" key="4">
    <source>
        <dbReference type="Proteomes" id="UP000237797"/>
    </source>
</evidence>
<comment type="similarity">
    <text evidence="1">Belongs to the AHA1 family.</text>
</comment>
<dbReference type="Gene3D" id="3.30.530.20">
    <property type="match status" value="1"/>
</dbReference>
<dbReference type="Proteomes" id="UP000237797">
    <property type="component" value="Unassembled WGS sequence"/>
</dbReference>
<comment type="caution">
    <text evidence="3">The sequence shown here is derived from an EMBL/GenBank/DDBJ whole genome shotgun (WGS) entry which is preliminary data.</text>
</comment>
<feature type="domain" description="Activator of Hsp90 ATPase homologue 1/2-like C-terminal" evidence="2">
    <location>
        <begin position="25"/>
        <end position="168"/>
    </location>
</feature>
<dbReference type="RefSeq" id="WP_106346337.1">
    <property type="nucleotide sequence ID" value="NZ_PVNE01000029.1"/>
</dbReference>
<dbReference type="OrthoDB" id="118413at2"/>
<keyword evidence="4" id="KW-1185">Reference proteome</keyword>
<evidence type="ECO:0000256" key="1">
    <source>
        <dbReference type="ARBA" id="ARBA00006817"/>
    </source>
</evidence>
<dbReference type="SUPFAM" id="SSF55961">
    <property type="entry name" value="Bet v1-like"/>
    <property type="match status" value="1"/>
</dbReference>
<sequence length="174" mass="19916">MADRATNKLVSNVEGRELILERTFDAPRPLVFEAFTKAEHLMRWFGTDGWPLTVCNIDFRPGGVWHYCMKCNDESQEYFGQESWSKAVFREIAEPERIVYVDAFSDADGNVNNNMPEARVTLDFVDLGGRTKLINRTQYATEEALQSVLDMGIIEGVNQTWNHLDSFLAELQSE</sequence>
<name>A0A2T0LBA9_9BACL</name>
<dbReference type="AlphaFoldDB" id="A0A2T0LBA9"/>
<evidence type="ECO:0000313" key="3">
    <source>
        <dbReference type="EMBL" id="PRX39131.1"/>
    </source>
</evidence>
<reference evidence="3 4" key="1">
    <citation type="submission" date="2018-03" db="EMBL/GenBank/DDBJ databases">
        <title>Genomic Encyclopedia of Archaeal and Bacterial Type Strains, Phase II (KMG-II): from individual species to whole genera.</title>
        <authorList>
            <person name="Goeker M."/>
        </authorList>
    </citation>
    <scope>NUCLEOTIDE SEQUENCE [LARGE SCALE GENOMIC DNA]</scope>
    <source>
        <strain evidence="3 4">DSM 44946</strain>
    </source>
</reference>
<dbReference type="Pfam" id="PF08327">
    <property type="entry name" value="AHSA1"/>
    <property type="match status" value="1"/>
</dbReference>
<gene>
    <name evidence="3" type="ORF">CLV97_12919</name>
</gene>
<dbReference type="EMBL" id="PVNE01000029">
    <property type="protein sequence ID" value="PRX39131.1"/>
    <property type="molecule type" value="Genomic_DNA"/>
</dbReference>
<accession>A0A2T0LBA9</accession>
<protein>
    <submittedName>
        <fullName evidence="3">Uncharacterized protein YndB with AHSA1/START domain</fullName>
    </submittedName>
</protein>
<organism evidence="3 4">
    <name type="scientific">Planifilum fimeticola</name>
    <dbReference type="NCBI Taxonomy" id="201975"/>
    <lineage>
        <taxon>Bacteria</taxon>
        <taxon>Bacillati</taxon>
        <taxon>Bacillota</taxon>
        <taxon>Bacilli</taxon>
        <taxon>Bacillales</taxon>
        <taxon>Thermoactinomycetaceae</taxon>
        <taxon>Planifilum</taxon>
    </lineage>
</organism>
<proteinExistence type="inferred from homology"/>